<keyword evidence="2 11" id="KW-0813">Transport</keyword>
<dbReference type="InterPro" id="IPR011662">
    <property type="entry name" value="Secretin/TonB_short_N"/>
</dbReference>
<keyword evidence="7" id="KW-0406">Ion transport</keyword>
<evidence type="ECO:0000256" key="8">
    <source>
        <dbReference type="ARBA" id="ARBA00023077"/>
    </source>
</evidence>
<dbReference type="InterPro" id="IPR039426">
    <property type="entry name" value="TonB-dep_rcpt-like"/>
</dbReference>
<dbReference type="Pfam" id="PF00593">
    <property type="entry name" value="TonB_dep_Rec_b-barrel"/>
    <property type="match status" value="1"/>
</dbReference>
<name>A0A1Y5Q017_9SPHN</name>
<dbReference type="PROSITE" id="PS52016">
    <property type="entry name" value="TONB_DEPENDENT_REC_3"/>
    <property type="match status" value="1"/>
</dbReference>
<evidence type="ECO:0000256" key="7">
    <source>
        <dbReference type="ARBA" id="ARBA00023065"/>
    </source>
</evidence>
<keyword evidence="8 12" id="KW-0798">TonB box</keyword>
<keyword evidence="13" id="KW-0732">Signal</keyword>
<dbReference type="InterPro" id="IPR012910">
    <property type="entry name" value="Plug_dom"/>
</dbReference>
<evidence type="ECO:0000256" key="6">
    <source>
        <dbReference type="ARBA" id="ARBA00023004"/>
    </source>
</evidence>
<evidence type="ECO:0000256" key="5">
    <source>
        <dbReference type="ARBA" id="ARBA00022692"/>
    </source>
</evidence>
<dbReference type="PANTHER" id="PTHR32552:SF81">
    <property type="entry name" value="TONB-DEPENDENT OUTER MEMBRANE RECEPTOR"/>
    <property type="match status" value="1"/>
</dbReference>
<dbReference type="SMART" id="SM00965">
    <property type="entry name" value="STN"/>
    <property type="match status" value="1"/>
</dbReference>
<keyword evidence="15" id="KW-0675">Receptor</keyword>
<dbReference type="InterPro" id="IPR006311">
    <property type="entry name" value="TAT_signal"/>
</dbReference>
<dbReference type="GO" id="GO:0009279">
    <property type="term" value="C:cell outer membrane"/>
    <property type="evidence" value="ECO:0007669"/>
    <property type="project" value="UniProtKB-SubCell"/>
</dbReference>
<evidence type="ECO:0000256" key="12">
    <source>
        <dbReference type="RuleBase" id="RU003357"/>
    </source>
</evidence>
<evidence type="ECO:0000256" key="2">
    <source>
        <dbReference type="ARBA" id="ARBA00022448"/>
    </source>
</evidence>
<evidence type="ECO:0000256" key="10">
    <source>
        <dbReference type="ARBA" id="ARBA00023237"/>
    </source>
</evidence>
<comment type="subcellular location">
    <subcellularLocation>
        <location evidence="1 11">Cell outer membrane</location>
        <topology evidence="1 11">Multi-pass membrane protein</topology>
    </subcellularLocation>
</comment>
<dbReference type="KEGG" id="sphu:SPPYR_1714"/>
<evidence type="ECO:0000256" key="4">
    <source>
        <dbReference type="ARBA" id="ARBA00022496"/>
    </source>
</evidence>
<dbReference type="Gene3D" id="2.40.170.20">
    <property type="entry name" value="TonB-dependent receptor, beta-barrel domain"/>
    <property type="match status" value="3"/>
</dbReference>
<feature type="domain" description="Secretin/TonB short N-terminal" evidence="14">
    <location>
        <begin position="53"/>
        <end position="103"/>
    </location>
</feature>
<evidence type="ECO:0000313" key="15">
    <source>
        <dbReference type="EMBL" id="SBV32834.1"/>
    </source>
</evidence>
<dbReference type="SUPFAM" id="SSF56935">
    <property type="entry name" value="Porins"/>
    <property type="match status" value="1"/>
</dbReference>
<dbReference type="InterPro" id="IPR036942">
    <property type="entry name" value="Beta-barrel_TonB_sf"/>
</dbReference>
<accession>A0A1Y5Q017</accession>
<dbReference type="EMBL" id="LT598653">
    <property type="protein sequence ID" value="SBV32834.1"/>
    <property type="molecule type" value="Genomic_DNA"/>
</dbReference>
<dbReference type="InterPro" id="IPR000531">
    <property type="entry name" value="Beta-barrel_TonB"/>
</dbReference>
<evidence type="ECO:0000256" key="13">
    <source>
        <dbReference type="SAM" id="SignalP"/>
    </source>
</evidence>
<keyword evidence="4" id="KW-0410">Iron transport</keyword>
<dbReference type="Pfam" id="PF07715">
    <property type="entry name" value="Plug"/>
    <property type="match status" value="1"/>
</dbReference>
<comment type="similarity">
    <text evidence="11 12">Belongs to the TonB-dependent receptor family.</text>
</comment>
<keyword evidence="9 11" id="KW-0472">Membrane</keyword>
<dbReference type="RefSeq" id="WP_295326268.1">
    <property type="nucleotide sequence ID" value="NZ_LT598653.1"/>
</dbReference>
<keyword evidence="10 11" id="KW-0998">Cell outer membrane</keyword>
<proteinExistence type="inferred from homology"/>
<reference evidence="15" key="1">
    <citation type="submission" date="2016-03" db="EMBL/GenBank/DDBJ databases">
        <authorList>
            <person name="Ploux O."/>
        </authorList>
    </citation>
    <scope>NUCLEOTIDE SEQUENCE</scope>
    <source>
        <strain evidence="15">UC10</strain>
    </source>
</reference>
<evidence type="ECO:0000256" key="11">
    <source>
        <dbReference type="PROSITE-ProRule" id="PRU01360"/>
    </source>
</evidence>
<dbReference type="Gene3D" id="3.55.50.30">
    <property type="match status" value="1"/>
</dbReference>
<dbReference type="Pfam" id="PF07660">
    <property type="entry name" value="STN"/>
    <property type="match status" value="1"/>
</dbReference>
<sequence length="1125" mass="123867">MSNRRYLLSSLAVGALVSVSAPAQAEARQIQQFDIPAQDLGGALRAFARASGVQVIFDGKAVRGKRSEALRSRSGAEEALRELLRGTGMAYHRKGKIFIVSPARTIAQAPVQMASAAPVVMATQASAPDSSDTAEIIVTAQKKAERIVDVPIAMTALSSAALDDHKIEGGAELLRAVPNMSFSKANFSMYNISIRGIGTKAISASSDPAVAVSFNNTPLIRNRLFESEFFDLARVEVLRGPQGTLYGRNATGGVVNIIPALPEQDFGLDAKVEVGNYKSMRLQGMINVPVTDTLAFRLSGALTSRDGFDYNTITQRRVNDRDLWSTRAIVAWEPSDRFRANIIWQHFEEDDNRSRTGKQLCTRDPGPATIGGVVVPENIQGRLSQGCLPGSLYDDAAYGTPNASGYAAVVAGNSGYVRMGYIPGTYDLVEGLRPGDPFANAVQSRNLREIATSIDPVFRAKNDVFQGNLEFDVTDTVKFVSQTAYARDRYFSTQDYNRYVSAPIFNDTLGLVDGPPQIIIPMPPPLPPLVFGEEPLPIDQTYAAPGGIFCDPQLGCSDRILSMDLSRSRNRQWSQEFRLQSDFDGPFNFNLGVNYLDFKSQDDYFVFNNLYTFIAYNRYNRAQDGSSNGAYRYDLCGPDVTTGDCVYIDPNPIDSLDEQGHNYFLSRNNVRTKSWGFFGEAYWNVTDNVKVTAGLRLTRDSKRAVLYPSQLLLGGGGTSGGSVSGGYPADPPLVQRWTKPTGRLVIDWKPDWSFTDDSLVYASASRGYKGGGANPARPGISDINVQFSDISPTFKPEYVNAFEVGIKNSFDGGRFTLNATGFYYDYKDYQVSQIVDRIALNENFDATSWGLEFEAAWRPSRAFRVDANLGYLKTRLKEGSQSIDVMNRTQGDDDWVVVRPFLQVPSNCIAPRAYVERIREVDPAAVNYEATYALCGQSKSFGTFDPATDVLGYLAQAYGFTYDPFAPYNPDTVGALVPYDPANPDAWRSQVSGAPNGGRGFFADLGGNELPNSPRLTFNLGAQYTAFIDGGDWELTFRGDYYRQSKSFARVYNTEYDRLKAWDNVNLAVTLARPADDFALQLYVKNVFNKTPITDSFTNSDDSLLSTNVFTLDPRIIGFSATKRF</sequence>
<evidence type="ECO:0000256" key="1">
    <source>
        <dbReference type="ARBA" id="ARBA00004571"/>
    </source>
</evidence>
<feature type="chain" id="PRO_5012689650" evidence="13">
    <location>
        <begin position="26"/>
        <end position="1125"/>
    </location>
</feature>
<keyword evidence="6" id="KW-0408">Iron</keyword>
<dbReference type="PROSITE" id="PS51318">
    <property type="entry name" value="TAT"/>
    <property type="match status" value="1"/>
</dbReference>
<evidence type="ECO:0000259" key="14">
    <source>
        <dbReference type="SMART" id="SM00965"/>
    </source>
</evidence>
<gene>
    <name evidence="15" type="ORF">SPPYR_1714</name>
</gene>
<keyword evidence="5 11" id="KW-0812">Transmembrane</keyword>
<feature type="signal peptide" evidence="13">
    <location>
        <begin position="1"/>
        <end position="25"/>
    </location>
</feature>
<dbReference type="PANTHER" id="PTHR32552">
    <property type="entry name" value="FERRICHROME IRON RECEPTOR-RELATED"/>
    <property type="match status" value="1"/>
</dbReference>
<dbReference type="AlphaFoldDB" id="A0A1Y5Q017"/>
<protein>
    <submittedName>
        <fullName evidence="15">Outer membrane cobalamin receptor protein</fullName>
    </submittedName>
</protein>
<dbReference type="GO" id="GO:0006826">
    <property type="term" value="P:iron ion transport"/>
    <property type="evidence" value="ECO:0007669"/>
    <property type="project" value="UniProtKB-KW"/>
</dbReference>
<keyword evidence="3 11" id="KW-1134">Transmembrane beta strand</keyword>
<organism evidence="15">
    <name type="scientific">uncultured Sphingopyxis sp</name>
    <dbReference type="NCBI Taxonomy" id="310581"/>
    <lineage>
        <taxon>Bacteria</taxon>
        <taxon>Pseudomonadati</taxon>
        <taxon>Pseudomonadota</taxon>
        <taxon>Alphaproteobacteria</taxon>
        <taxon>Sphingomonadales</taxon>
        <taxon>Sphingomonadaceae</taxon>
        <taxon>Sphingopyxis</taxon>
        <taxon>environmental samples</taxon>
    </lineage>
</organism>
<evidence type="ECO:0000256" key="3">
    <source>
        <dbReference type="ARBA" id="ARBA00022452"/>
    </source>
</evidence>
<evidence type="ECO:0000256" key="9">
    <source>
        <dbReference type="ARBA" id="ARBA00023136"/>
    </source>
</evidence>